<dbReference type="InterPro" id="IPR043146">
    <property type="entry name" value="Penicillin_amidase_N_B-knob"/>
</dbReference>
<dbReference type="Gene3D" id="1.10.439.10">
    <property type="entry name" value="Penicillin Amidohydrolase, domain 1"/>
    <property type="match status" value="1"/>
</dbReference>
<dbReference type="InterPro" id="IPR029055">
    <property type="entry name" value="Ntn_hydrolases_N"/>
</dbReference>
<evidence type="ECO:0000256" key="3">
    <source>
        <dbReference type="ARBA" id="ARBA00023145"/>
    </source>
</evidence>
<dbReference type="Gene3D" id="2.30.120.10">
    <property type="match status" value="1"/>
</dbReference>
<organism evidence="5 6">
    <name type="scientific">Undibacterium seohonense</name>
    <dbReference type="NCBI Taxonomy" id="1344950"/>
    <lineage>
        <taxon>Bacteria</taxon>
        <taxon>Pseudomonadati</taxon>
        <taxon>Pseudomonadota</taxon>
        <taxon>Betaproteobacteria</taxon>
        <taxon>Burkholderiales</taxon>
        <taxon>Oxalobacteraceae</taxon>
        <taxon>Undibacterium</taxon>
    </lineage>
</organism>
<comment type="caution">
    <text evidence="5">The sequence shown here is derived from an EMBL/GenBank/DDBJ whole genome shotgun (WGS) entry which is preliminary data.</text>
</comment>
<reference evidence="5 6" key="1">
    <citation type="submission" date="2020-08" db="EMBL/GenBank/DDBJ databases">
        <title>Novel species isolated from subtropical streams in China.</title>
        <authorList>
            <person name="Lu H."/>
        </authorList>
    </citation>
    <scope>NUCLEOTIDE SEQUENCE [LARGE SCALE GENOMIC DNA]</scope>
    <source>
        <strain evidence="5 6">KACC 16656</strain>
    </source>
</reference>
<feature type="signal peptide" evidence="4">
    <location>
        <begin position="1"/>
        <end position="43"/>
    </location>
</feature>
<dbReference type="SUPFAM" id="SSF56235">
    <property type="entry name" value="N-terminal nucleophile aminohydrolases (Ntn hydrolases)"/>
    <property type="match status" value="1"/>
</dbReference>
<keyword evidence="4" id="KW-0732">Signal</keyword>
<dbReference type="CDD" id="cd03747">
    <property type="entry name" value="Ntn_PGA_like"/>
    <property type="match status" value="1"/>
</dbReference>
<dbReference type="InterPro" id="IPR014395">
    <property type="entry name" value="Pen/GL7ACA/AHL_acylase"/>
</dbReference>
<evidence type="ECO:0000256" key="1">
    <source>
        <dbReference type="ARBA" id="ARBA00006586"/>
    </source>
</evidence>
<keyword evidence="2" id="KW-0378">Hydrolase</keyword>
<keyword evidence="3" id="KW-0865">Zymogen</keyword>
<accession>A0ABR6X3Z3</accession>
<gene>
    <name evidence="5" type="ORF">H8K52_09135</name>
</gene>
<evidence type="ECO:0000313" key="6">
    <source>
        <dbReference type="Proteomes" id="UP000648257"/>
    </source>
</evidence>
<dbReference type="Pfam" id="PF01804">
    <property type="entry name" value="Penicil_amidase"/>
    <property type="match status" value="1"/>
</dbReference>
<proteinExistence type="inferred from homology"/>
<feature type="chain" id="PRO_5046541010" evidence="4">
    <location>
        <begin position="44"/>
        <end position="843"/>
    </location>
</feature>
<dbReference type="Gene3D" id="1.10.1400.10">
    <property type="match status" value="1"/>
</dbReference>
<dbReference type="Proteomes" id="UP000648257">
    <property type="component" value="Unassembled WGS sequence"/>
</dbReference>
<dbReference type="PANTHER" id="PTHR34218:SF4">
    <property type="entry name" value="ACYL-HOMOSERINE LACTONE ACYLASE QUIP"/>
    <property type="match status" value="1"/>
</dbReference>
<dbReference type="EMBL" id="JACOFW010000008">
    <property type="protein sequence ID" value="MBC3807506.1"/>
    <property type="molecule type" value="Genomic_DNA"/>
</dbReference>
<name>A0ABR6X3Z3_9BURK</name>
<protein>
    <submittedName>
        <fullName evidence="5">Penicillin acylase family protein</fullName>
    </submittedName>
</protein>
<dbReference type="PIRSF" id="PIRSF001227">
    <property type="entry name" value="Pen_acylase"/>
    <property type="match status" value="1"/>
</dbReference>
<dbReference type="InterPro" id="IPR002692">
    <property type="entry name" value="S45"/>
</dbReference>
<evidence type="ECO:0000256" key="4">
    <source>
        <dbReference type="SAM" id="SignalP"/>
    </source>
</evidence>
<dbReference type="InterPro" id="IPR023343">
    <property type="entry name" value="Penicillin_amidase_dom1"/>
</dbReference>
<dbReference type="Gene3D" id="3.60.20.10">
    <property type="entry name" value="Glutamine Phosphoribosylpyrophosphate, subunit 1, domain 1"/>
    <property type="match status" value="1"/>
</dbReference>
<sequence>MFSYLHSNNKNTTRSRSKTAPCKVLVQLSLGLCILQTLSVSQAQITTADKTTKQEWQLVGLQQPAQILVDRWGVPHIYASNESDLFFAQGFNAARDRLFQLDLWRRRGLGQLAEVFGPSFLEQDRAARLFLYRGDMNKEWAAYGTQAKQLSTNFVAGINAYIDYLSKNPSALPTEFKVLKYSPAKWVAEDVVRIRSHGLTRNLTSEVARAKLACIGKLELDDVRQRLSPDWKTKIPTGLDPCLPEGVLRQFTLATQNVEFNGNSMRVSQDLGSKLNDTAKLVQQDPMETIESERMEGSNNWVIAPSKTTTGRAIMANDPHRAYSAPSLRYITHLSAPGLNVIGAGEPALPGISIGHNGTIAFGLTIMSIDQEDLYVYETNPANPMQYKYRGQWINFSKIPEQFKVKDADQQASELLFTRHGPVIFQEPEKNRAYAVRTGWLQAGMAPYFGSIDYMRAKNFTQFKKAMLHWGAPTENQVYADVKGNIGWVPGGLTPIRPNWDGLLPVPGDGRYEWAGFLPGDKLPSSYNPKSAWFASANELNLPKDYPYQQRKIGFEWPHPARYQRIADVLSQNKKFSIEDAMQLQNDVLSLPAKRLVGLLKTLKTNEETALKAQQLLSNWDYVESADSAAAALFQVWFTQTLAPAYKDLMLGQQSSIVATMPDITRMLDNLDSFNHFPIQFGSNPQQGRTTRDSLLLSSLANAYRKLERLQGTDSKNWRWGNIQKTLFTHPFSKILDAASRTQFDIGPLPRGGSANTVNQSTYRLNDFIQLNGPSFRVVVDVGNWDNSRAINAPGQSGDPTSPHYRDLAEKWAKGDYFPLLYSKQAVEANTLQRFNLLPSTAK</sequence>
<comment type="similarity">
    <text evidence="1">Belongs to the peptidase S45 family.</text>
</comment>
<dbReference type="InterPro" id="IPR043147">
    <property type="entry name" value="Penicillin_amidase_A-knob"/>
</dbReference>
<evidence type="ECO:0000256" key="2">
    <source>
        <dbReference type="ARBA" id="ARBA00022801"/>
    </source>
</evidence>
<keyword evidence="6" id="KW-1185">Reference proteome</keyword>
<dbReference type="PANTHER" id="PTHR34218">
    <property type="entry name" value="PEPTIDASE S45 PENICILLIN AMIDASE"/>
    <property type="match status" value="1"/>
</dbReference>
<evidence type="ECO:0000313" key="5">
    <source>
        <dbReference type="EMBL" id="MBC3807506.1"/>
    </source>
</evidence>